<accession>A0AAV4VE08</accession>
<proteinExistence type="predicted"/>
<reference evidence="1 2" key="1">
    <citation type="submission" date="2021-06" db="EMBL/GenBank/DDBJ databases">
        <title>Caerostris extrusa draft genome.</title>
        <authorList>
            <person name="Kono N."/>
            <person name="Arakawa K."/>
        </authorList>
    </citation>
    <scope>NUCLEOTIDE SEQUENCE [LARGE SCALE GENOMIC DNA]</scope>
</reference>
<comment type="caution">
    <text evidence="1">The sequence shown here is derived from an EMBL/GenBank/DDBJ whole genome shotgun (WGS) entry which is preliminary data.</text>
</comment>
<dbReference type="Proteomes" id="UP001054945">
    <property type="component" value="Unassembled WGS sequence"/>
</dbReference>
<organism evidence="1 2">
    <name type="scientific">Caerostris extrusa</name>
    <name type="common">Bark spider</name>
    <name type="synonym">Caerostris bankana</name>
    <dbReference type="NCBI Taxonomy" id="172846"/>
    <lineage>
        <taxon>Eukaryota</taxon>
        <taxon>Metazoa</taxon>
        <taxon>Ecdysozoa</taxon>
        <taxon>Arthropoda</taxon>
        <taxon>Chelicerata</taxon>
        <taxon>Arachnida</taxon>
        <taxon>Araneae</taxon>
        <taxon>Araneomorphae</taxon>
        <taxon>Entelegynae</taxon>
        <taxon>Araneoidea</taxon>
        <taxon>Araneidae</taxon>
        <taxon>Caerostris</taxon>
    </lineage>
</organism>
<keyword evidence="2" id="KW-1185">Reference proteome</keyword>
<gene>
    <name evidence="1" type="ORF">CEXT_362471</name>
</gene>
<sequence length="86" mass="10105">MLAYAFSNLSGLMENRIHWAHQRGAMTHFPFKYDEWMVLEIECLDESNNSFFSKVVSMILGFELGLCPNELFNIGKDYFLNFHSEM</sequence>
<name>A0AAV4VE08_CAEEX</name>
<evidence type="ECO:0000313" key="2">
    <source>
        <dbReference type="Proteomes" id="UP001054945"/>
    </source>
</evidence>
<dbReference type="AlphaFoldDB" id="A0AAV4VE08"/>
<dbReference type="EMBL" id="BPLR01014347">
    <property type="protein sequence ID" value="GIY68244.1"/>
    <property type="molecule type" value="Genomic_DNA"/>
</dbReference>
<evidence type="ECO:0000313" key="1">
    <source>
        <dbReference type="EMBL" id="GIY68244.1"/>
    </source>
</evidence>
<protein>
    <submittedName>
        <fullName evidence="1">Uncharacterized protein</fullName>
    </submittedName>
</protein>